<dbReference type="Proteomes" id="UP001500064">
    <property type="component" value="Unassembled WGS sequence"/>
</dbReference>
<evidence type="ECO:0000313" key="2">
    <source>
        <dbReference type="EMBL" id="GAA1615529.1"/>
    </source>
</evidence>
<keyword evidence="3" id="KW-1185">Reference proteome</keyword>
<name>A0ABN2ERL9_9ACTN</name>
<gene>
    <name evidence="2" type="ORF">GCM10009733_009770</name>
</gene>
<sequence>MYWGVPLFPARASPGVVSPPPWAVPDGGFPPPGTASRVRGPTRVGVFFRLASVCAGVPRRRHRGAVLAGSRPPSSVRDPAITPAERPHHADALVKDASRMNVAHTLRSFNHPLQSP</sequence>
<feature type="region of interest" description="Disordered" evidence="1">
    <location>
        <begin position="64"/>
        <end position="87"/>
    </location>
</feature>
<organism evidence="2 3">
    <name type="scientific">Nonomuraea maheshkhaliensis</name>
    <dbReference type="NCBI Taxonomy" id="419590"/>
    <lineage>
        <taxon>Bacteria</taxon>
        <taxon>Bacillati</taxon>
        <taxon>Actinomycetota</taxon>
        <taxon>Actinomycetes</taxon>
        <taxon>Streptosporangiales</taxon>
        <taxon>Streptosporangiaceae</taxon>
        <taxon>Nonomuraea</taxon>
    </lineage>
</organism>
<evidence type="ECO:0000256" key="1">
    <source>
        <dbReference type="SAM" id="MobiDB-lite"/>
    </source>
</evidence>
<accession>A0ABN2ERL9</accession>
<comment type="caution">
    <text evidence="2">The sequence shown here is derived from an EMBL/GenBank/DDBJ whole genome shotgun (WGS) entry which is preliminary data.</text>
</comment>
<evidence type="ECO:0000313" key="3">
    <source>
        <dbReference type="Proteomes" id="UP001500064"/>
    </source>
</evidence>
<proteinExistence type="predicted"/>
<protein>
    <submittedName>
        <fullName evidence="2">Uncharacterized protein</fullName>
    </submittedName>
</protein>
<dbReference type="EMBL" id="BAAAMU010000004">
    <property type="protein sequence ID" value="GAA1615529.1"/>
    <property type="molecule type" value="Genomic_DNA"/>
</dbReference>
<reference evidence="2 3" key="1">
    <citation type="journal article" date="2019" name="Int. J. Syst. Evol. Microbiol.">
        <title>The Global Catalogue of Microorganisms (GCM) 10K type strain sequencing project: providing services to taxonomists for standard genome sequencing and annotation.</title>
        <authorList>
            <consortium name="The Broad Institute Genomics Platform"/>
            <consortium name="The Broad Institute Genome Sequencing Center for Infectious Disease"/>
            <person name="Wu L."/>
            <person name="Ma J."/>
        </authorList>
    </citation>
    <scope>NUCLEOTIDE SEQUENCE [LARGE SCALE GENOMIC DNA]</scope>
    <source>
        <strain evidence="2 3">JCM 13929</strain>
    </source>
</reference>